<feature type="compositionally biased region" description="Low complexity" evidence="1">
    <location>
        <begin position="345"/>
        <end position="362"/>
    </location>
</feature>
<gene>
    <name evidence="3" type="ORF">CAUJ_LOCUS6313</name>
</gene>
<dbReference type="Proteomes" id="UP000835052">
    <property type="component" value="Unassembled WGS sequence"/>
</dbReference>
<reference evidence="3" key="1">
    <citation type="submission" date="2020-10" db="EMBL/GenBank/DDBJ databases">
        <authorList>
            <person name="Kikuchi T."/>
        </authorList>
    </citation>
    <scope>NUCLEOTIDE SEQUENCE</scope>
    <source>
        <strain evidence="3">NKZ352</strain>
    </source>
</reference>
<evidence type="ECO:0000256" key="1">
    <source>
        <dbReference type="SAM" id="MobiDB-lite"/>
    </source>
</evidence>
<feature type="compositionally biased region" description="Low complexity" evidence="1">
    <location>
        <begin position="607"/>
        <end position="619"/>
    </location>
</feature>
<feature type="compositionally biased region" description="Gly residues" evidence="1">
    <location>
        <begin position="411"/>
        <end position="422"/>
    </location>
</feature>
<comment type="caution">
    <text evidence="3">The sequence shown here is derived from an EMBL/GenBank/DDBJ whole genome shotgun (WGS) entry which is preliminary data.</text>
</comment>
<protein>
    <submittedName>
        <fullName evidence="3">Uncharacterized protein</fullName>
    </submittedName>
</protein>
<sequence>MSPDLLPLLISTLLFAGASAADGPQMYSVSSSQSSSSMMASDGSKQVSAQTGSSSQSSSTLDADADGDVHLVEDSSIKGSSSVNVNDNGVVSGDSQELGAEQHSEQSGNEEKGLLHSKQYEKGSLQRASFGNLFGNRKQALVADRGLQWDNGHVTMQKDKGNATVAEMVDKFRKNILREMRVLGSAALVLLVLLPVFQAKCYNQRPPRFNQQVRLTEQELNDYYNSKYDHETWSEDCETNEEEWMREYIKTTVNQAQVRPFCSDGAPPQGPVVSTGDALYVTTPPTPIPNNRLSTRGRPVQIQPAPTRRVLVQRPAPTQQPQPQQGPTPVPQYPVNRHGGHQEYYENNESRSSQSNSSSSRRIYGSDGHGYPAPSQGQPGVRQSGDGGYEPYNRPTGRHPKPSRTRVPGTRGPGGRGNGPRGPEGRHPGPRGGGIRRDYSANSQQSQNSNSSHRSVYGQYGQQINGNSPNTQNNRHDTPQRGYYVGTQSQQDTRQNTQQNSHYGQTQGGQQIRQNNGQNSQSQQIRQNNGQSQYGQTQGGQQVRQNNGQYQYQQADSSQTSRQASSSSNGSYGTYGGSSNNGRNSGNGQGELLNGNRGLIRREDSYSSDSSSNSDSRSSQQYEYGGGAGGSSSGTGNGYGFSGSFQSSSSSHQESSSSSRSSSRVYTEDSGDIGASNTSNQKIFYT</sequence>
<dbReference type="AlphaFoldDB" id="A0A8S1H539"/>
<evidence type="ECO:0000256" key="2">
    <source>
        <dbReference type="SAM" id="SignalP"/>
    </source>
</evidence>
<feature type="compositionally biased region" description="Basic and acidic residues" evidence="1">
    <location>
        <begin position="100"/>
        <end position="112"/>
    </location>
</feature>
<name>A0A8S1H539_9PELO</name>
<feature type="compositionally biased region" description="Low complexity" evidence="1">
    <location>
        <begin position="26"/>
        <end position="62"/>
    </location>
</feature>
<accession>A0A8S1H539</accession>
<organism evidence="3 4">
    <name type="scientific">Caenorhabditis auriculariae</name>
    <dbReference type="NCBI Taxonomy" id="2777116"/>
    <lineage>
        <taxon>Eukaryota</taxon>
        <taxon>Metazoa</taxon>
        <taxon>Ecdysozoa</taxon>
        <taxon>Nematoda</taxon>
        <taxon>Chromadorea</taxon>
        <taxon>Rhabditida</taxon>
        <taxon>Rhabditina</taxon>
        <taxon>Rhabditomorpha</taxon>
        <taxon>Rhabditoidea</taxon>
        <taxon>Rhabditidae</taxon>
        <taxon>Peloderinae</taxon>
        <taxon>Caenorhabditis</taxon>
    </lineage>
</organism>
<feature type="compositionally biased region" description="Low complexity" evidence="1">
    <location>
        <begin position="487"/>
        <end position="586"/>
    </location>
</feature>
<feature type="compositionally biased region" description="Low complexity" evidence="1">
    <location>
        <begin position="79"/>
        <end position="95"/>
    </location>
</feature>
<evidence type="ECO:0000313" key="4">
    <source>
        <dbReference type="Proteomes" id="UP000835052"/>
    </source>
</evidence>
<feature type="compositionally biased region" description="Polar residues" evidence="1">
    <location>
        <begin position="460"/>
        <end position="473"/>
    </location>
</feature>
<evidence type="ECO:0000313" key="3">
    <source>
        <dbReference type="EMBL" id="CAD6190394.1"/>
    </source>
</evidence>
<feature type="compositionally biased region" description="Basic and acidic residues" evidence="1">
    <location>
        <begin position="67"/>
        <end position="76"/>
    </location>
</feature>
<feature type="chain" id="PRO_5035875705" evidence="2">
    <location>
        <begin position="21"/>
        <end position="686"/>
    </location>
</feature>
<feature type="region of interest" description="Disordered" evidence="1">
    <location>
        <begin position="260"/>
        <end position="686"/>
    </location>
</feature>
<feature type="compositionally biased region" description="Pro residues" evidence="1">
    <location>
        <begin position="318"/>
        <end position="332"/>
    </location>
</feature>
<feature type="compositionally biased region" description="Polar residues" evidence="1">
    <location>
        <begin position="675"/>
        <end position="686"/>
    </location>
</feature>
<dbReference type="EMBL" id="CAJGYM010000015">
    <property type="protein sequence ID" value="CAD6190394.1"/>
    <property type="molecule type" value="Genomic_DNA"/>
</dbReference>
<keyword evidence="2" id="KW-0732">Signal</keyword>
<feature type="compositionally biased region" description="Low complexity" evidence="1">
    <location>
        <begin position="642"/>
        <end position="664"/>
    </location>
</feature>
<proteinExistence type="predicted"/>
<feature type="compositionally biased region" description="Gly residues" evidence="1">
    <location>
        <begin position="624"/>
        <end position="641"/>
    </location>
</feature>
<feature type="compositionally biased region" description="Low complexity" evidence="1">
    <location>
        <begin position="442"/>
        <end position="452"/>
    </location>
</feature>
<feature type="region of interest" description="Disordered" evidence="1">
    <location>
        <begin position="23"/>
        <end position="112"/>
    </location>
</feature>
<keyword evidence="4" id="KW-1185">Reference proteome</keyword>
<feature type="signal peptide" evidence="2">
    <location>
        <begin position="1"/>
        <end position="20"/>
    </location>
</feature>